<keyword evidence="4 5" id="KW-0539">Nucleus</keyword>
<dbReference type="GO" id="GO:0006281">
    <property type="term" value="P:DNA repair"/>
    <property type="evidence" value="ECO:0007669"/>
    <property type="project" value="UniProtKB-UniRule"/>
</dbReference>
<evidence type="ECO:0000256" key="1">
    <source>
        <dbReference type="ARBA" id="ARBA00004123"/>
    </source>
</evidence>
<organism evidence="8 9">
    <name type="scientific">Eucalyptus globulus</name>
    <name type="common">Tasmanian blue gum</name>
    <dbReference type="NCBI Taxonomy" id="34317"/>
    <lineage>
        <taxon>Eukaryota</taxon>
        <taxon>Viridiplantae</taxon>
        <taxon>Streptophyta</taxon>
        <taxon>Embryophyta</taxon>
        <taxon>Tracheophyta</taxon>
        <taxon>Spermatophyta</taxon>
        <taxon>Magnoliopsida</taxon>
        <taxon>eudicotyledons</taxon>
        <taxon>Gunneridae</taxon>
        <taxon>Pentapetalae</taxon>
        <taxon>rosids</taxon>
        <taxon>malvids</taxon>
        <taxon>Myrtales</taxon>
        <taxon>Myrtaceae</taxon>
        <taxon>Myrtoideae</taxon>
        <taxon>Eucalypteae</taxon>
        <taxon>Eucalyptus</taxon>
    </lineage>
</organism>
<dbReference type="PANTHER" id="PTHR12891:SF0">
    <property type="entry name" value="MMS19 NUCLEOTIDE EXCISION REPAIR PROTEIN HOMOLOG"/>
    <property type="match status" value="1"/>
</dbReference>
<comment type="subcellular location">
    <subcellularLocation>
        <location evidence="1 5">Nucleus</location>
    </subcellularLocation>
</comment>
<gene>
    <name evidence="8" type="ORF">ACJRO7_024955</name>
</gene>
<comment type="caution">
    <text evidence="8">The sequence shown here is derived from an EMBL/GenBank/DDBJ whole genome shotgun (WGS) entry which is preliminary data.</text>
</comment>
<comment type="similarity">
    <text evidence="2 5">Belongs to the MET18/MMS19 family.</text>
</comment>
<name>A0ABD3K8B9_EUCGL</name>
<dbReference type="Pfam" id="PF14500">
    <property type="entry name" value="MMS19_N"/>
    <property type="match status" value="1"/>
</dbReference>
<sequence>MAELSELTRHIESYVDASRSPSEQVASLRAITSLLNKDLLSIEILVREMGLYLTNTDSVIRCRGILLLAEVLDSLSSKPLETSTIHSLIIFFADRLADWKALRGALVGCLALIRRTDGVGMVTISDAMAVMKSYVQNLHVQSLAQHDRKLCFELLECLLENYPDAFVSAGTEIFYAICEAVDYEKDPQCLLVAFHIVELAMRQFPDLCGPSDGSVGEIFDILGRYFPIHFTHAKGQDVDVTRDELSRALMFAFTSTPLFEPFAIPLLLEKLSSSLPLAKIDSLKCLSHCTLKYGTDRMEKHAMAIWSSLRNIVFSSSQEPLLCFDSESVDGVGFSDDEIAKEALTVLEKLVMQNSVLFLNLIVNDEDINLIFNNINSYKSFSNISLQSKQKIHGVGCILATAARSTISSCNRIFESFFPCLINTLGLSILNPSDNMSPSGKHAVSGTPNFGALYLSVILLEACRDLTVGSAQGASFPAHETFCCMLESFSASLARAFISNVGRGNETSIADVILGVKGLQILATFPGSFLPIPESLLEYILTALLSIIAENFQSTLSWNLALKALVNIGLYIEKYHESKKEISYMVVVEKIGSLLTAAECVMPYSRKLEAISEVGMSGRNYMLKVVPRLEEAIFTNLSDLFENGDTGPVDNTVQLLECYTNKVLPWINNSEGFDEVLHLFVINIWNQIECCKHFSIRTEEEDILEATIKTIKFVISNCSETSQNVIVQKAYAVVSSCHFFSWNESVVNPIEMRGLDISHKLKLSIRDRLVLSLFSSVIMAIHPQTRLPDVRATLWLFMELLLKGHVPSAQALGSMVNKFGSKSNGQSTLNDCLLEEAMDIIFNTSISHADSAFRISTGIEDKGTMTLKDLCLGASNNRQLQINAIVGLAWIGKGLLMRGHEKVKDIVMILLECFSLKDGRHFRQDSGQENCEQDVSSSVMTYAADAFHIMMSDSEVCLSRRYHANIRPLYKQRFFSTMMPILQALIIKSDSLFKRSILCRALAYIMSETPLVAVQGEAKKLTPVLLDALLMFSKDNQDKDTMYSLLLLLSGILTDKSSQEDVIENAHIIINCLTRMVSYPHMMLVRETALQCLVAMSVLPHSRIYPLRKQVLQAVSRALDDPKRSVRLQAVTCRQAWLSLATT</sequence>
<evidence type="ECO:0000259" key="7">
    <source>
        <dbReference type="Pfam" id="PF14500"/>
    </source>
</evidence>
<evidence type="ECO:0000256" key="4">
    <source>
        <dbReference type="ARBA" id="ARBA00023242"/>
    </source>
</evidence>
<dbReference type="SUPFAM" id="SSF48371">
    <property type="entry name" value="ARM repeat"/>
    <property type="match status" value="1"/>
</dbReference>
<dbReference type="Gene3D" id="1.25.10.10">
    <property type="entry name" value="Leucine-rich Repeat Variant"/>
    <property type="match status" value="1"/>
</dbReference>
<protein>
    <recommendedName>
        <fullName evidence="5">MMS19 nucleotide excision repair protein</fullName>
    </recommendedName>
</protein>
<evidence type="ECO:0000313" key="9">
    <source>
        <dbReference type="Proteomes" id="UP001634007"/>
    </source>
</evidence>
<dbReference type="InterPro" id="IPR024687">
    <property type="entry name" value="MMS19_C"/>
</dbReference>
<keyword evidence="5" id="KW-0234">DNA repair</keyword>
<dbReference type="InterPro" id="IPR016024">
    <property type="entry name" value="ARM-type_fold"/>
</dbReference>
<proteinExistence type="inferred from homology"/>
<evidence type="ECO:0000256" key="3">
    <source>
        <dbReference type="ARBA" id="ARBA00022737"/>
    </source>
</evidence>
<dbReference type="Pfam" id="PF12460">
    <property type="entry name" value="MMS19_C"/>
    <property type="match status" value="1"/>
</dbReference>
<feature type="domain" description="MMS19 N-terminal" evidence="7">
    <location>
        <begin position="46"/>
        <end position="314"/>
    </location>
</feature>
<dbReference type="GO" id="GO:0016226">
    <property type="term" value="P:iron-sulfur cluster assembly"/>
    <property type="evidence" value="ECO:0007669"/>
    <property type="project" value="UniProtKB-UniRule"/>
</dbReference>
<keyword evidence="9" id="KW-1185">Reference proteome</keyword>
<keyword evidence="3" id="KW-0677">Repeat</keyword>
<dbReference type="InterPro" id="IPR029240">
    <property type="entry name" value="MMS19_N"/>
</dbReference>
<dbReference type="InterPro" id="IPR011989">
    <property type="entry name" value="ARM-like"/>
</dbReference>
<feature type="domain" description="MMS19 C-terminal" evidence="6">
    <location>
        <begin position="698"/>
        <end position="1096"/>
    </location>
</feature>
<keyword evidence="5" id="KW-0227">DNA damage</keyword>
<dbReference type="EMBL" id="JBJKBG010000006">
    <property type="protein sequence ID" value="KAL3735913.1"/>
    <property type="molecule type" value="Genomic_DNA"/>
</dbReference>
<dbReference type="PANTHER" id="PTHR12891">
    <property type="entry name" value="DNA REPAIR/TRANSCRIPTION PROTEIN MET18/MMS19"/>
    <property type="match status" value="1"/>
</dbReference>
<dbReference type="GO" id="GO:0051604">
    <property type="term" value="P:protein maturation"/>
    <property type="evidence" value="ECO:0007669"/>
    <property type="project" value="UniProtKB-UniRule"/>
</dbReference>
<reference evidence="8 9" key="1">
    <citation type="submission" date="2024-11" db="EMBL/GenBank/DDBJ databases">
        <title>Chromosome-level genome assembly of Eucalyptus globulus Labill. provides insights into its genome evolution.</title>
        <authorList>
            <person name="Li X."/>
        </authorList>
    </citation>
    <scope>NUCLEOTIDE SEQUENCE [LARGE SCALE GENOMIC DNA]</scope>
    <source>
        <strain evidence="8">CL2024</strain>
        <tissue evidence="8">Fresh tender leaves</tissue>
    </source>
</reference>
<evidence type="ECO:0000259" key="6">
    <source>
        <dbReference type="Pfam" id="PF12460"/>
    </source>
</evidence>
<dbReference type="GO" id="GO:0097361">
    <property type="term" value="C:cytosolic [4Fe-4S] assembly targeting complex"/>
    <property type="evidence" value="ECO:0007669"/>
    <property type="project" value="UniProtKB-UniRule"/>
</dbReference>
<evidence type="ECO:0000256" key="2">
    <source>
        <dbReference type="ARBA" id="ARBA00009340"/>
    </source>
</evidence>
<accession>A0ABD3K8B9</accession>
<comment type="function">
    <text evidence="5">Key component of the cytosolic iron-sulfur protein assembly (CIA) complex, a multiprotein complex that mediates the incorporation of iron-sulfur cluster into apoproteins specifically involved in DNA metabolism and genomic integrity. In the CIA complex, MMS19 acts as an adapter between early-acting CIA components and a subset of cellular target iron-sulfur proteins.</text>
</comment>
<evidence type="ECO:0000313" key="8">
    <source>
        <dbReference type="EMBL" id="KAL3735913.1"/>
    </source>
</evidence>
<dbReference type="Proteomes" id="UP001634007">
    <property type="component" value="Unassembled WGS sequence"/>
</dbReference>
<evidence type="ECO:0000256" key="5">
    <source>
        <dbReference type="RuleBase" id="RU367072"/>
    </source>
</evidence>
<dbReference type="InterPro" id="IPR039920">
    <property type="entry name" value="MMS19"/>
</dbReference>
<dbReference type="GO" id="GO:0005634">
    <property type="term" value="C:nucleus"/>
    <property type="evidence" value="ECO:0007669"/>
    <property type="project" value="UniProtKB-SubCell"/>
</dbReference>
<dbReference type="AlphaFoldDB" id="A0ABD3K8B9"/>